<gene>
    <name evidence="1" type="ORF">GN299_13595</name>
</gene>
<dbReference type="RefSeq" id="WP_156859017.1">
    <property type="nucleotide sequence ID" value="NZ_WOWR01000015.1"/>
</dbReference>
<evidence type="ECO:0000313" key="2">
    <source>
        <dbReference type="Proteomes" id="UP000442695"/>
    </source>
</evidence>
<organism evidence="1 2">
    <name type="scientific">Pseudomonas putida</name>
    <name type="common">Arthrobacter siderocapsulatus</name>
    <dbReference type="NCBI Taxonomy" id="303"/>
    <lineage>
        <taxon>Bacteria</taxon>
        <taxon>Pseudomonadati</taxon>
        <taxon>Pseudomonadota</taxon>
        <taxon>Gammaproteobacteria</taxon>
        <taxon>Pseudomonadales</taxon>
        <taxon>Pseudomonadaceae</taxon>
        <taxon>Pseudomonas</taxon>
    </lineage>
</organism>
<proteinExistence type="predicted"/>
<comment type="caution">
    <text evidence="1">The sequence shown here is derived from an EMBL/GenBank/DDBJ whole genome shotgun (WGS) entry which is preliminary data.</text>
</comment>
<dbReference type="AlphaFoldDB" id="A0A7V8J4B7"/>
<dbReference type="Proteomes" id="UP000442695">
    <property type="component" value="Unassembled WGS sequence"/>
</dbReference>
<accession>A0A7V8J4B7</accession>
<sequence>MQTEDRMAIALRVDELYGAAAARFHTYETVIHRTFCESMLDTFPDREGDMGEYAFGYAREKYGYLTPEEIEEEDAENSDDGICSHGLDFWTCPRGCFG</sequence>
<evidence type="ECO:0000313" key="1">
    <source>
        <dbReference type="EMBL" id="KAF0254285.1"/>
    </source>
</evidence>
<protein>
    <submittedName>
        <fullName evidence="1">Uncharacterized protein</fullName>
    </submittedName>
</protein>
<dbReference type="EMBL" id="WOWR01000015">
    <property type="protein sequence ID" value="KAF0254285.1"/>
    <property type="molecule type" value="Genomic_DNA"/>
</dbReference>
<name>A0A7V8J4B7_PSEPU</name>
<reference evidence="1 2" key="1">
    <citation type="submission" date="2019-12" db="EMBL/GenBank/DDBJ databases">
        <authorList>
            <person name="Woiski C."/>
        </authorList>
    </citation>
    <scope>NUCLEOTIDE SEQUENCE [LARGE SCALE GENOMIC DNA]</scope>
    <source>
        <strain evidence="1 2">BOE100</strain>
    </source>
</reference>